<dbReference type="STRING" id="485913.Krac_0717"/>
<keyword evidence="2" id="KW-0560">Oxidoreductase</keyword>
<feature type="domain" description="Enoyl reductase (ER)" evidence="3">
    <location>
        <begin position="10"/>
        <end position="323"/>
    </location>
</feature>
<accession>D6U8E3</accession>
<dbReference type="Gene3D" id="3.90.180.10">
    <property type="entry name" value="Medium-chain alcohol dehydrogenases, catalytic domain"/>
    <property type="match status" value="1"/>
</dbReference>
<evidence type="ECO:0000256" key="2">
    <source>
        <dbReference type="ARBA" id="ARBA00023002"/>
    </source>
</evidence>
<dbReference type="Gene3D" id="3.40.50.720">
    <property type="entry name" value="NAD(P)-binding Rossmann-like Domain"/>
    <property type="match status" value="1"/>
</dbReference>
<evidence type="ECO:0000259" key="3">
    <source>
        <dbReference type="SMART" id="SM00829"/>
    </source>
</evidence>
<dbReference type="InParanoid" id="D6U8E3"/>
<dbReference type="InterPro" id="IPR013149">
    <property type="entry name" value="ADH-like_C"/>
</dbReference>
<dbReference type="Proteomes" id="UP000004508">
    <property type="component" value="Unassembled WGS sequence"/>
</dbReference>
<dbReference type="PANTHER" id="PTHR48106">
    <property type="entry name" value="QUINONE OXIDOREDUCTASE PIG3-RELATED"/>
    <property type="match status" value="1"/>
</dbReference>
<dbReference type="Pfam" id="PF00107">
    <property type="entry name" value="ADH_zinc_N"/>
    <property type="match status" value="1"/>
</dbReference>
<evidence type="ECO:0000256" key="1">
    <source>
        <dbReference type="ARBA" id="ARBA00022857"/>
    </source>
</evidence>
<dbReference type="GO" id="GO:0070402">
    <property type="term" value="F:NADPH binding"/>
    <property type="evidence" value="ECO:0007669"/>
    <property type="project" value="TreeGrafter"/>
</dbReference>
<gene>
    <name evidence="4" type="ORF">Krac_0717</name>
</gene>
<dbReference type="RefSeq" id="WP_007922547.1">
    <property type="nucleotide sequence ID" value="NZ_ADVG01000005.1"/>
</dbReference>
<dbReference type="EMBL" id="ADVG01000005">
    <property type="protein sequence ID" value="EFH80154.1"/>
    <property type="molecule type" value="Genomic_DNA"/>
</dbReference>
<proteinExistence type="predicted"/>
<comment type="caution">
    <text evidence="4">The sequence shown here is derived from an EMBL/GenBank/DDBJ whole genome shotgun (WGS) entry which is preliminary data.</text>
</comment>
<reference evidence="4 5" key="1">
    <citation type="journal article" date="2011" name="Stand. Genomic Sci.">
        <title>Non-contiguous finished genome sequence and contextual data of the filamentous soil bacterium Ktedonobacter racemifer type strain (SOSP1-21).</title>
        <authorList>
            <person name="Chang Y.J."/>
            <person name="Land M."/>
            <person name="Hauser L."/>
            <person name="Chertkov O."/>
            <person name="Del Rio T.G."/>
            <person name="Nolan M."/>
            <person name="Copeland A."/>
            <person name="Tice H."/>
            <person name="Cheng J.F."/>
            <person name="Lucas S."/>
            <person name="Han C."/>
            <person name="Goodwin L."/>
            <person name="Pitluck S."/>
            <person name="Ivanova N."/>
            <person name="Ovchinikova G."/>
            <person name="Pati A."/>
            <person name="Chen A."/>
            <person name="Palaniappan K."/>
            <person name="Mavromatis K."/>
            <person name="Liolios K."/>
            <person name="Brettin T."/>
            <person name="Fiebig A."/>
            <person name="Rohde M."/>
            <person name="Abt B."/>
            <person name="Goker M."/>
            <person name="Detter J.C."/>
            <person name="Woyke T."/>
            <person name="Bristow J."/>
            <person name="Eisen J.A."/>
            <person name="Markowitz V."/>
            <person name="Hugenholtz P."/>
            <person name="Kyrpides N.C."/>
            <person name="Klenk H.P."/>
            <person name="Lapidus A."/>
        </authorList>
    </citation>
    <scope>NUCLEOTIDE SEQUENCE [LARGE SCALE GENOMIC DNA]</scope>
    <source>
        <strain evidence="5">DSM 44963</strain>
    </source>
</reference>
<dbReference type="SUPFAM" id="SSF50129">
    <property type="entry name" value="GroES-like"/>
    <property type="match status" value="1"/>
</dbReference>
<evidence type="ECO:0000313" key="5">
    <source>
        <dbReference type="Proteomes" id="UP000004508"/>
    </source>
</evidence>
<dbReference type="InterPro" id="IPR036291">
    <property type="entry name" value="NAD(P)-bd_dom_sf"/>
</dbReference>
<sequence>MRIVQVHQFGPPEVLTPVEQEEPQAGPGQVVIAIEATGVGFGETLIRAGKYPYPLPFVPGWEVGGRVIKAGPNVDQSLLGELVVARSMAGGGYAEQIAVDTSNVFPIPAGLSVEQAMGVFLAGQTAVCLRKAMDIKAGDTVLITAAAGSVGSLLIQLAKAAGASTVIGAARGKAKLDAVSRLGADAAIDYSEDNWVEQVREVTEGKGADVVLDSVGGTIGRQAFEATANGHGRIGIYGASSGDGITIETLALARRGVTVIGALGIAMAMMEQEQVMRANVDFVLAEAAAGRLTAVIGQTFPLERAAEAHAALEARRTIGKALLIP</sequence>
<dbReference type="GO" id="GO:0016651">
    <property type="term" value="F:oxidoreductase activity, acting on NAD(P)H"/>
    <property type="evidence" value="ECO:0007669"/>
    <property type="project" value="TreeGrafter"/>
</dbReference>
<protein>
    <submittedName>
        <fullName evidence="4">Alcohol dehydrogenase zinc-binding domain protein</fullName>
    </submittedName>
</protein>
<dbReference type="InterPro" id="IPR020843">
    <property type="entry name" value="ER"/>
</dbReference>
<keyword evidence="5" id="KW-1185">Reference proteome</keyword>
<name>D6U8E3_KTERA</name>
<keyword evidence="1" id="KW-0521">NADP</keyword>
<dbReference type="OrthoDB" id="9792162at2"/>
<dbReference type="AlphaFoldDB" id="D6U8E3"/>
<dbReference type="InterPro" id="IPR011032">
    <property type="entry name" value="GroES-like_sf"/>
</dbReference>
<dbReference type="SUPFAM" id="SSF51735">
    <property type="entry name" value="NAD(P)-binding Rossmann-fold domains"/>
    <property type="match status" value="1"/>
</dbReference>
<dbReference type="eggNOG" id="COG0604">
    <property type="taxonomic scope" value="Bacteria"/>
</dbReference>
<organism evidence="4 5">
    <name type="scientific">Ktedonobacter racemifer DSM 44963</name>
    <dbReference type="NCBI Taxonomy" id="485913"/>
    <lineage>
        <taxon>Bacteria</taxon>
        <taxon>Bacillati</taxon>
        <taxon>Chloroflexota</taxon>
        <taxon>Ktedonobacteria</taxon>
        <taxon>Ktedonobacterales</taxon>
        <taxon>Ktedonobacteraceae</taxon>
        <taxon>Ktedonobacter</taxon>
    </lineage>
</organism>
<evidence type="ECO:0000313" key="4">
    <source>
        <dbReference type="EMBL" id="EFH80154.1"/>
    </source>
</evidence>
<dbReference type="SMART" id="SM00829">
    <property type="entry name" value="PKS_ER"/>
    <property type="match status" value="1"/>
</dbReference>
<dbReference type="Pfam" id="PF08240">
    <property type="entry name" value="ADH_N"/>
    <property type="match status" value="1"/>
</dbReference>
<dbReference type="InterPro" id="IPR013154">
    <property type="entry name" value="ADH-like_N"/>
</dbReference>